<evidence type="ECO:0000313" key="3">
    <source>
        <dbReference type="Proteomes" id="UP000182769"/>
    </source>
</evidence>
<dbReference type="Proteomes" id="UP000182769">
    <property type="component" value="Unassembled WGS sequence"/>
</dbReference>
<dbReference type="InterPro" id="IPR012902">
    <property type="entry name" value="N_methyl_site"/>
</dbReference>
<organism evidence="2 3">
    <name type="scientific">Marinomonas fungiae</name>
    <dbReference type="NCBI Taxonomy" id="1137284"/>
    <lineage>
        <taxon>Bacteria</taxon>
        <taxon>Pseudomonadati</taxon>
        <taxon>Pseudomonadota</taxon>
        <taxon>Gammaproteobacteria</taxon>
        <taxon>Oceanospirillales</taxon>
        <taxon>Oceanospirillaceae</taxon>
        <taxon>Marinomonas</taxon>
    </lineage>
</organism>
<keyword evidence="1" id="KW-0472">Membrane</keyword>
<dbReference type="InterPro" id="IPR045584">
    <property type="entry name" value="Pilin-like"/>
</dbReference>
<dbReference type="STRING" id="1137284.GCA_001418205_02617"/>
<dbReference type="OrthoDB" id="6107838at2"/>
<feature type="transmembrane region" description="Helical" evidence="1">
    <location>
        <begin position="33"/>
        <end position="56"/>
    </location>
</feature>
<evidence type="ECO:0000256" key="1">
    <source>
        <dbReference type="SAM" id="Phobius"/>
    </source>
</evidence>
<dbReference type="EMBL" id="CYHG01000008">
    <property type="protein sequence ID" value="CUB04834.1"/>
    <property type="molecule type" value="Genomic_DNA"/>
</dbReference>
<proteinExistence type="predicted"/>
<name>A0A0K6IP17_9GAMM</name>
<reference evidence="3" key="1">
    <citation type="submission" date="2015-08" db="EMBL/GenBank/DDBJ databases">
        <authorList>
            <person name="Varghese N."/>
        </authorList>
    </citation>
    <scope>NUCLEOTIDE SEQUENCE [LARGE SCALE GENOMIC DNA]</scope>
    <source>
        <strain evidence="3">JCM 18476</strain>
    </source>
</reference>
<dbReference type="NCBIfam" id="TIGR02532">
    <property type="entry name" value="IV_pilin_GFxxxE"/>
    <property type="match status" value="1"/>
</dbReference>
<gene>
    <name evidence="2" type="ORF">Ga0061065_10895</name>
</gene>
<dbReference type="AlphaFoldDB" id="A0A0K6IP17"/>
<keyword evidence="1" id="KW-1133">Transmembrane helix</keyword>
<protein>
    <submittedName>
        <fullName evidence="2">Prepilin-type N-terminal cleavage/methylation domain</fullName>
    </submittedName>
</protein>
<dbReference type="SUPFAM" id="SSF54523">
    <property type="entry name" value="Pili subunits"/>
    <property type="match status" value="1"/>
</dbReference>
<dbReference type="Pfam" id="PF07963">
    <property type="entry name" value="N_methyl"/>
    <property type="match status" value="1"/>
</dbReference>
<keyword evidence="1" id="KW-0812">Transmembrane</keyword>
<keyword evidence="3" id="KW-1185">Reference proteome</keyword>
<dbReference type="Gene3D" id="3.30.700.10">
    <property type="entry name" value="Glycoprotein, Type 4 Pilin"/>
    <property type="match status" value="1"/>
</dbReference>
<accession>A0A0K6IP17</accession>
<sequence length="179" mass="20347">MVEKGEKETLRIFLVMPYNTAPRNADGFTLLELLVVLSILAVMVSLVAPNLTGLVAQDKARLEANTLRQALQTVIDQSWLEGRSSVIELRQNELLVWRRQGEQWLSEGAVYRLQSGLEYQLSTQNKYLSNARQSLNFPGNMSWVTLANAEYLPFRWRIQSHSHSYILVGDGINGLQLEE</sequence>
<evidence type="ECO:0000313" key="2">
    <source>
        <dbReference type="EMBL" id="CUB04834.1"/>
    </source>
</evidence>